<feature type="transmembrane region" description="Helical" evidence="14">
    <location>
        <begin position="159"/>
        <end position="178"/>
    </location>
</feature>
<keyword evidence="5 14" id="KW-0812">Transmembrane</keyword>
<dbReference type="PANTHER" id="PTHR48086">
    <property type="entry name" value="SODIUM/PROLINE SYMPORTER-RELATED"/>
    <property type="match status" value="1"/>
</dbReference>
<feature type="transmembrane region" description="Helical" evidence="14">
    <location>
        <begin position="270"/>
        <end position="292"/>
    </location>
</feature>
<evidence type="ECO:0000313" key="16">
    <source>
        <dbReference type="Proteomes" id="UP001597187"/>
    </source>
</evidence>
<feature type="transmembrane region" description="Helical" evidence="14">
    <location>
        <begin position="131"/>
        <end position="153"/>
    </location>
</feature>
<gene>
    <name evidence="15" type="ORF">ACFSBT_13765</name>
</gene>
<keyword evidence="6" id="KW-0769">Symport</keyword>
<feature type="transmembrane region" description="Helical" evidence="14">
    <location>
        <begin position="394"/>
        <end position="415"/>
    </location>
</feature>
<evidence type="ECO:0000256" key="14">
    <source>
        <dbReference type="SAM" id="Phobius"/>
    </source>
</evidence>
<feature type="compositionally biased region" description="Polar residues" evidence="13">
    <location>
        <begin position="497"/>
        <end position="515"/>
    </location>
</feature>
<protein>
    <submittedName>
        <fullName evidence="15">Sodium:solute symporter</fullName>
    </submittedName>
</protein>
<evidence type="ECO:0000256" key="4">
    <source>
        <dbReference type="ARBA" id="ARBA00022475"/>
    </source>
</evidence>
<keyword evidence="11" id="KW-0739">Sodium transport</keyword>
<dbReference type="GO" id="GO:0015293">
    <property type="term" value="F:symporter activity"/>
    <property type="evidence" value="ECO:0007669"/>
    <property type="project" value="UniProtKB-KW"/>
</dbReference>
<dbReference type="InterPro" id="IPR038377">
    <property type="entry name" value="Na/Glc_symporter_sf"/>
</dbReference>
<feature type="transmembrane region" description="Helical" evidence="14">
    <location>
        <begin position="227"/>
        <end position="249"/>
    </location>
</feature>
<evidence type="ECO:0000256" key="5">
    <source>
        <dbReference type="ARBA" id="ARBA00022692"/>
    </source>
</evidence>
<dbReference type="PROSITE" id="PS50283">
    <property type="entry name" value="NA_SOLUT_SYMP_3"/>
    <property type="match status" value="1"/>
</dbReference>
<comment type="caution">
    <text evidence="15">The sequence shown here is derived from an EMBL/GenBank/DDBJ whole genome shotgun (WGS) entry which is preliminary data.</text>
</comment>
<keyword evidence="7 14" id="KW-1133">Transmembrane helix</keyword>
<name>A0ABD6AXN0_9EURY</name>
<evidence type="ECO:0000256" key="11">
    <source>
        <dbReference type="ARBA" id="ARBA00023201"/>
    </source>
</evidence>
<keyword evidence="9" id="KW-0406">Ion transport</keyword>
<evidence type="ECO:0000256" key="3">
    <source>
        <dbReference type="ARBA" id="ARBA00022448"/>
    </source>
</evidence>
<evidence type="ECO:0000256" key="9">
    <source>
        <dbReference type="ARBA" id="ARBA00023065"/>
    </source>
</evidence>
<evidence type="ECO:0000256" key="7">
    <source>
        <dbReference type="ARBA" id="ARBA00022989"/>
    </source>
</evidence>
<feature type="transmembrane region" description="Helical" evidence="14">
    <location>
        <begin position="422"/>
        <end position="441"/>
    </location>
</feature>
<evidence type="ECO:0000256" key="1">
    <source>
        <dbReference type="ARBA" id="ARBA00004651"/>
    </source>
</evidence>
<feature type="transmembrane region" description="Helical" evidence="14">
    <location>
        <begin position="79"/>
        <end position="97"/>
    </location>
</feature>
<evidence type="ECO:0000256" key="10">
    <source>
        <dbReference type="ARBA" id="ARBA00023136"/>
    </source>
</evidence>
<dbReference type="Pfam" id="PF00474">
    <property type="entry name" value="SSF"/>
    <property type="match status" value="1"/>
</dbReference>
<sequence>MALVDLGPVFVGVVVVYFIVVLGIGVYGYRTTKTEEDFLVAGRNIGPLVGGATLSASQMSAGTLVGTFGLHYLLGFGFIWIWPGLWAGWIVSLLLVAPQMRRFGRVTVPDFIATRYGDDGRNGDYSRAIGASLIIIAYTVYLSAQITAGGLIFQSLLGIAPAIGMFVMAITAVAYTSIGGMRASILTDFVQAVVMAVAVVVAIPLALYFTGGIGTVDALFQSFQPSFVGNSLTTAEIAGFMAAFGFSIAAAPYEITRIYSMRDEKTVRQAIGITLIFQTIIGTSVAILGVTMRMMFPQLTTPDLASVIMSLNVLGPVLGALLISAVFSAILSTVDSIMIVSGAGLAHDIYGKLVNPNATETQKIWANRIAIVVLGLIPLGLALNSGLLGGLVQLIVVLQASMMGGMFFVPLVLGLHWRRANTAGGVAAMVVGFSTVVAWHVATEIYGVVPASVTAVITDPVIPGVVMSFVAMVLGTYLGGKPSKKSLRPFFGDSSRGRGSQPTGSPSADAQSEAGTSGGDAD</sequence>
<organism evidence="15 16">
    <name type="scientific">Halomarina rubra</name>
    <dbReference type="NCBI Taxonomy" id="2071873"/>
    <lineage>
        <taxon>Archaea</taxon>
        <taxon>Methanobacteriati</taxon>
        <taxon>Methanobacteriota</taxon>
        <taxon>Stenosarchaea group</taxon>
        <taxon>Halobacteria</taxon>
        <taxon>Halobacteriales</taxon>
        <taxon>Natronomonadaceae</taxon>
        <taxon>Halomarina</taxon>
    </lineage>
</organism>
<evidence type="ECO:0000256" key="13">
    <source>
        <dbReference type="SAM" id="MobiDB-lite"/>
    </source>
</evidence>
<feature type="transmembrane region" description="Helical" evidence="14">
    <location>
        <begin position="369"/>
        <end position="388"/>
    </location>
</feature>
<evidence type="ECO:0000256" key="2">
    <source>
        <dbReference type="ARBA" id="ARBA00006434"/>
    </source>
</evidence>
<feature type="transmembrane region" description="Helical" evidence="14">
    <location>
        <begin position="6"/>
        <end position="27"/>
    </location>
</feature>
<feature type="transmembrane region" description="Helical" evidence="14">
    <location>
        <begin position="185"/>
        <end position="207"/>
    </location>
</feature>
<dbReference type="InterPro" id="IPR001734">
    <property type="entry name" value="Na/solute_symporter"/>
</dbReference>
<evidence type="ECO:0000313" key="15">
    <source>
        <dbReference type="EMBL" id="MFD1514344.1"/>
    </source>
</evidence>
<keyword evidence="3" id="KW-0813">Transport</keyword>
<comment type="subcellular location">
    <subcellularLocation>
        <location evidence="1">Cell membrane</location>
        <topology evidence="1">Multi-pass membrane protein</topology>
    </subcellularLocation>
</comment>
<dbReference type="Gene3D" id="1.20.1730.10">
    <property type="entry name" value="Sodium/glucose cotransporter"/>
    <property type="match status" value="1"/>
</dbReference>
<dbReference type="EMBL" id="JBHUDC010000007">
    <property type="protein sequence ID" value="MFD1514344.1"/>
    <property type="molecule type" value="Genomic_DNA"/>
</dbReference>
<evidence type="ECO:0000256" key="12">
    <source>
        <dbReference type="RuleBase" id="RU362091"/>
    </source>
</evidence>
<dbReference type="PANTHER" id="PTHR48086:SF3">
    <property type="entry name" value="SODIUM_PROLINE SYMPORTER"/>
    <property type="match status" value="1"/>
</dbReference>
<evidence type="ECO:0000256" key="8">
    <source>
        <dbReference type="ARBA" id="ARBA00023053"/>
    </source>
</evidence>
<proteinExistence type="inferred from homology"/>
<keyword evidence="8" id="KW-0915">Sodium</keyword>
<keyword evidence="16" id="KW-1185">Reference proteome</keyword>
<feature type="transmembrane region" description="Helical" evidence="14">
    <location>
        <begin position="461"/>
        <end position="480"/>
    </location>
</feature>
<feature type="region of interest" description="Disordered" evidence="13">
    <location>
        <begin position="483"/>
        <end position="522"/>
    </location>
</feature>
<accession>A0ABD6AXN0</accession>
<reference evidence="15 16" key="1">
    <citation type="journal article" date="2019" name="Int. J. Syst. Evol. Microbiol.">
        <title>The Global Catalogue of Microorganisms (GCM) 10K type strain sequencing project: providing services to taxonomists for standard genome sequencing and annotation.</title>
        <authorList>
            <consortium name="The Broad Institute Genomics Platform"/>
            <consortium name="The Broad Institute Genome Sequencing Center for Infectious Disease"/>
            <person name="Wu L."/>
            <person name="Ma J."/>
        </authorList>
    </citation>
    <scope>NUCLEOTIDE SEQUENCE [LARGE SCALE GENOMIC DNA]</scope>
    <source>
        <strain evidence="15 16">CGMCC 1.12563</strain>
    </source>
</reference>
<dbReference type="GO" id="GO:0006814">
    <property type="term" value="P:sodium ion transport"/>
    <property type="evidence" value="ECO:0007669"/>
    <property type="project" value="UniProtKB-KW"/>
</dbReference>
<comment type="similarity">
    <text evidence="2 12">Belongs to the sodium:solute symporter (SSF) (TC 2.A.21) family.</text>
</comment>
<keyword evidence="10 14" id="KW-0472">Membrane</keyword>
<dbReference type="AlphaFoldDB" id="A0ABD6AXN0"/>
<dbReference type="Proteomes" id="UP001597187">
    <property type="component" value="Unassembled WGS sequence"/>
</dbReference>
<dbReference type="GO" id="GO:0005886">
    <property type="term" value="C:plasma membrane"/>
    <property type="evidence" value="ECO:0007669"/>
    <property type="project" value="UniProtKB-SubCell"/>
</dbReference>
<evidence type="ECO:0000256" key="6">
    <source>
        <dbReference type="ARBA" id="ARBA00022847"/>
    </source>
</evidence>
<keyword evidence="4" id="KW-1003">Cell membrane</keyword>
<dbReference type="RefSeq" id="WP_250874314.1">
    <property type="nucleotide sequence ID" value="NZ_JALXFV010000007.1"/>
</dbReference>
<feature type="transmembrane region" description="Helical" evidence="14">
    <location>
        <begin position="304"/>
        <end position="331"/>
    </location>
</feature>
<dbReference type="InterPro" id="IPR050277">
    <property type="entry name" value="Sodium:Solute_Symporter"/>
</dbReference>